<dbReference type="Pfam" id="PF08668">
    <property type="entry name" value="HDOD"/>
    <property type="match status" value="1"/>
</dbReference>
<feature type="modified residue" description="4-aspartylphosphate" evidence="2">
    <location>
        <position position="53"/>
    </location>
</feature>
<name>A0ABQ1RBI4_9ALTE</name>
<evidence type="ECO:0000313" key="5">
    <source>
        <dbReference type="EMBL" id="GGD61111.1"/>
    </source>
</evidence>
<dbReference type="CDD" id="cd00156">
    <property type="entry name" value="REC"/>
    <property type="match status" value="1"/>
</dbReference>
<gene>
    <name evidence="5" type="ORF">GCM10011357_15510</name>
</gene>
<dbReference type="InterPro" id="IPR013976">
    <property type="entry name" value="HDOD"/>
</dbReference>
<sequence length="383" mass="41912">MKVMILEDDELIADLLESLVCGLHADMHVVKARSLTEAEKLWSAEAADSLLCDWNLPDGSGLKLVRNIRKTNNHAKVVMITARSDKESVVQAARCKVNGFITKPFDIEEVHKRLKTLLLTSEAEDESTLDIQQMLSRRSRSLVQLPGEIDSLQILTLIAQKDSLSPVNLAREWRDMPAVTARLLDIANNYSMGRSGKAIHTLNDAVATLGTDMSLSHVLAMSLDISATLTHPYLAELAGNFKEQAEKVAKTATILAEKVNADSQSLYVAGLLSRIGELGVLKVLQDINHTGVKLQNSDIDLLVKDWAKVFGNKLKIQWRLPLPLRNLIGAVHLLPEGASNTQVLIMHVAALSAQGQLNTPPAQKLLRQIGITANTTILQGEKG</sequence>
<dbReference type="PANTHER" id="PTHR44591:SF3">
    <property type="entry name" value="RESPONSE REGULATORY DOMAIN-CONTAINING PROTEIN"/>
    <property type="match status" value="1"/>
</dbReference>
<dbReference type="InterPro" id="IPR050595">
    <property type="entry name" value="Bact_response_regulator"/>
</dbReference>
<dbReference type="Gene3D" id="3.40.50.2300">
    <property type="match status" value="1"/>
</dbReference>
<dbReference type="Proteomes" id="UP000614272">
    <property type="component" value="Unassembled WGS sequence"/>
</dbReference>
<dbReference type="InterPro" id="IPR001789">
    <property type="entry name" value="Sig_transdc_resp-reg_receiver"/>
</dbReference>
<dbReference type="EMBL" id="BMGJ01000005">
    <property type="protein sequence ID" value="GGD61111.1"/>
    <property type="molecule type" value="Genomic_DNA"/>
</dbReference>
<evidence type="ECO:0000313" key="6">
    <source>
        <dbReference type="Proteomes" id="UP000614272"/>
    </source>
</evidence>
<dbReference type="Pfam" id="PF00072">
    <property type="entry name" value="Response_reg"/>
    <property type="match status" value="1"/>
</dbReference>
<dbReference type="SMART" id="SM00448">
    <property type="entry name" value="REC"/>
    <property type="match status" value="1"/>
</dbReference>
<protein>
    <submittedName>
        <fullName evidence="5">Response regulator</fullName>
    </submittedName>
</protein>
<dbReference type="SUPFAM" id="SSF109604">
    <property type="entry name" value="HD-domain/PDEase-like"/>
    <property type="match status" value="1"/>
</dbReference>
<organism evidence="5 6">
    <name type="scientific">Lacimicrobium alkaliphilum</name>
    <dbReference type="NCBI Taxonomy" id="1526571"/>
    <lineage>
        <taxon>Bacteria</taxon>
        <taxon>Pseudomonadati</taxon>
        <taxon>Pseudomonadota</taxon>
        <taxon>Gammaproteobacteria</taxon>
        <taxon>Alteromonadales</taxon>
        <taxon>Alteromonadaceae</taxon>
        <taxon>Lacimicrobium</taxon>
    </lineage>
</organism>
<dbReference type="InterPro" id="IPR011006">
    <property type="entry name" value="CheY-like_superfamily"/>
</dbReference>
<accession>A0ABQ1RBI4</accession>
<comment type="caution">
    <text evidence="5">The sequence shown here is derived from an EMBL/GenBank/DDBJ whole genome shotgun (WGS) entry which is preliminary data.</text>
</comment>
<dbReference type="SUPFAM" id="SSF52172">
    <property type="entry name" value="CheY-like"/>
    <property type="match status" value="1"/>
</dbReference>
<reference evidence="6" key="1">
    <citation type="journal article" date="2019" name="Int. J. Syst. Evol. Microbiol.">
        <title>The Global Catalogue of Microorganisms (GCM) 10K type strain sequencing project: providing services to taxonomists for standard genome sequencing and annotation.</title>
        <authorList>
            <consortium name="The Broad Institute Genomics Platform"/>
            <consortium name="The Broad Institute Genome Sequencing Center for Infectious Disease"/>
            <person name="Wu L."/>
            <person name="Ma J."/>
        </authorList>
    </citation>
    <scope>NUCLEOTIDE SEQUENCE [LARGE SCALE GENOMIC DNA]</scope>
    <source>
        <strain evidence="6">CGMCC 1.12923</strain>
    </source>
</reference>
<dbReference type="PROSITE" id="PS51833">
    <property type="entry name" value="HDOD"/>
    <property type="match status" value="1"/>
</dbReference>
<evidence type="ECO:0000256" key="2">
    <source>
        <dbReference type="PROSITE-ProRule" id="PRU00169"/>
    </source>
</evidence>
<keyword evidence="6" id="KW-1185">Reference proteome</keyword>
<evidence type="ECO:0000256" key="1">
    <source>
        <dbReference type="ARBA" id="ARBA00022553"/>
    </source>
</evidence>
<feature type="domain" description="HDOD" evidence="4">
    <location>
        <begin position="144"/>
        <end position="334"/>
    </location>
</feature>
<dbReference type="PANTHER" id="PTHR44591">
    <property type="entry name" value="STRESS RESPONSE REGULATOR PROTEIN 1"/>
    <property type="match status" value="1"/>
</dbReference>
<dbReference type="PROSITE" id="PS50110">
    <property type="entry name" value="RESPONSE_REGULATORY"/>
    <property type="match status" value="1"/>
</dbReference>
<dbReference type="Gene3D" id="1.10.3210.10">
    <property type="entry name" value="Hypothetical protein af1432"/>
    <property type="match status" value="1"/>
</dbReference>
<keyword evidence="1 2" id="KW-0597">Phosphoprotein</keyword>
<evidence type="ECO:0000259" key="4">
    <source>
        <dbReference type="PROSITE" id="PS51833"/>
    </source>
</evidence>
<dbReference type="RefSeq" id="WP_099033653.1">
    <property type="nucleotide sequence ID" value="NZ_BMGJ01000005.1"/>
</dbReference>
<evidence type="ECO:0000259" key="3">
    <source>
        <dbReference type="PROSITE" id="PS50110"/>
    </source>
</evidence>
<proteinExistence type="predicted"/>
<feature type="domain" description="Response regulatory" evidence="3">
    <location>
        <begin position="2"/>
        <end position="118"/>
    </location>
</feature>